<dbReference type="AlphaFoldDB" id="A0A656HGU9"/>
<dbReference type="PANTHER" id="PTHR24220">
    <property type="entry name" value="IMPORT ATP-BINDING PROTEIN"/>
    <property type="match status" value="1"/>
</dbReference>
<keyword evidence="1" id="KW-0813">Transport</keyword>
<dbReference type="Gene3D" id="3.40.50.300">
    <property type="entry name" value="P-loop containing nucleotide triphosphate hydrolases"/>
    <property type="match status" value="1"/>
</dbReference>
<protein>
    <submittedName>
        <fullName evidence="6">ABC transporter related protein</fullName>
    </submittedName>
</protein>
<dbReference type="InterPro" id="IPR017871">
    <property type="entry name" value="ABC_transporter-like_CS"/>
</dbReference>
<dbReference type="GO" id="GO:0016887">
    <property type="term" value="F:ATP hydrolysis activity"/>
    <property type="evidence" value="ECO:0007669"/>
    <property type="project" value="InterPro"/>
</dbReference>
<evidence type="ECO:0000256" key="3">
    <source>
        <dbReference type="ARBA" id="ARBA00022840"/>
    </source>
</evidence>
<dbReference type="Pfam" id="PF00005">
    <property type="entry name" value="ABC_tran"/>
    <property type="match status" value="1"/>
</dbReference>
<organism evidence="6 7">
    <name type="scientific">Thiothrix nivea (strain ATCC 35100 / DSM 5205 / JP2)</name>
    <dbReference type="NCBI Taxonomy" id="870187"/>
    <lineage>
        <taxon>Bacteria</taxon>
        <taxon>Pseudomonadati</taxon>
        <taxon>Pseudomonadota</taxon>
        <taxon>Gammaproteobacteria</taxon>
        <taxon>Thiotrichales</taxon>
        <taxon>Thiotrichaceae</taxon>
        <taxon>Thiothrix</taxon>
    </lineage>
</organism>
<dbReference type="EMBL" id="JH651384">
    <property type="protein sequence ID" value="EIJ35432.1"/>
    <property type="molecule type" value="Genomic_DNA"/>
</dbReference>
<dbReference type="InterPro" id="IPR027417">
    <property type="entry name" value="P-loop_NTPase"/>
</dbReference>
<proteinExistence type="inferred from homology"/>
<reference evidence="7" key="1">
    <citation type="journal article" date="2011" name="Stand. Genomic Sci.">
        <title>Genome sequence of the filamentous, gliding Thiothrix nivea neotype strain (JP2(T)).</title>
        <authorList>
            <person name="Lapidus A."/>
            <person name="Nolan M."/>
            <person name="Lucas S."/>
            <person name="Glavina Del Rio T."/>
            <person name="Tice H."/>
            <person name="Cheng J.F."/>
            <person name="Tapia R."/>
            <person name="Han C."/>
            <person name="Goodwin L."/>
            <person name="Pitluck S."/>
            <person name="Liolios K."/>
            <person name="Pagani I."/>
            <person name="Ivanova N."/>
            <person name="Huntemann M."/>
            <person name="Mavromatis K."/>
            <person name="Mikhailova N."/>
            <person name="Pati A."/>
            <person name="Chen A."/>
            <person name="Palaniappan K."/>
            <person name="Land M."/>
            <person name="Brambilla E.M."/>
            <person name="Rohde M."/>
            <person name="Abt B."/>
            <person name="Verbarg S."/>
            <person name="Goker M."/>
            <person name="Bristow J."/>
            <person name="Eisen J.A."/>
            <person name="Markowitz V."/>
            <person name="Hugenholtz P."/>
            <person name="Kyrpides N.C."/>
            <person name="Klenk H.P."/>
            <person name="Woyke T."/>
        </authorList>
    </citation>
    <scope>NUCLEOTIDE SEQUENCE [LARGE SCALE GENOMIC DNA]</scope>
    <source>
        <strain evidence="7">ATCC 35100 / DSM 5205 / JP2</strain>
    </source>
</reference>
<evidence type="ECO:0000313" key="6">
    <source>
        <dbReference type="EMBL" id="EIJ35432.1"/>
    </source>
</evidence>
<gene>
    <name evidence="6" type="ORF">Thini_2901</name>
</gene>
<feature type="domain" description="ABC transporter" evidence="5">
    <location>
        <begin position="2"/>
        <end position="227"/>
    </location>
</feature>
<evidence type="ECO:0000256" key="2">
    <source>
        <dbReference type="ARBA" id="ARBA00022741"/>
    </source>
</evidence>
<dbReference type="CDD" id="cd03255">
    <property type="entry name" value="ABC_MJ0796_LolCDE_FtsE"/>
    <property type="match status" value="1"/>
</dbReference>
<keyword evidence="2" id="KW-0547">Nucleotide-binding</keyword>
<dbReference type="InterPro" id="IPR003593">
    <property type="entry name" value="AAA+_ATPase"/>
</dbReference>
<dbReference type="FunFam" id="3.40.50.300:FF:000032">
    <property type="entry name" value="Export ABC transporter ATP-binding protein"/>
    <property type="match status" value="1"/>
</dbReference>
<dbReference type="GO" id="GO:0022857">
    <property type="term" value="F:transmembrane transporter activity"/>
    <property type="evidence" value="ECO:0007669"/>
    <property type="project" value="TreeGrafter"/>
</dbReference>
<keyword evidence="3" id="KW-0067">ATP-binding</keyword>
<dbReference type="GO" id="GO:0005886">
    <property type="term" value="C:plasma membrane"/>
    <property type="evidence" value="ECO:0007669"/>
    <property type="project" value="TreeGrafter"/>
</dbReference>
<dbReference type="PROSITE" id="PS50893">
    <property type="entry name" value="ABC_TRANSPORTER_2"/>
    <property type="match status" value="1"/>
</dbReference>
<dbReference type="InterPro" id="IPR017911">
    <property type="entry name" value="MacB-like_ATP-bd"/>
</dbReference>
<evidence type="ECO:0000313" key="7">
    <source>
        <dbReference type="Proteomes" id="UP000005317"/>
    </source>
</evidence>
<evidence type="ECO:0000259" key="5">
    <source>
        <dbReference type="PROSITE" id="PS50893"/>
    </source>
</evidence>
<dbReference type="PROSITE" id="PS00211">
    <property type="entry name" value="ABC_TRANSPORTER_1"/>
    <property type="match status" value="1"/>
</dbReference>
<comment type="similarity">
    <text evidence="4">Belongs to the ABC transporter superfamily. Macrolide exporter (TC 3.A.1.122) family.</text>
</comment>
<dbReference type="SMART" id="SM00382">
    <property type="entry name" value="AAA"/>
    <property type="match status" value="1"/>
</dbReference>
<keyword evidence="7" id="KW-1185">Reference proteome</keyword>
<dbReference type="PANTHER" id="PTHR24220:SF685">
    <property type="entry name" value="ABC TRANSPORTER RELATED"/>
    <property type="match status" value="1"/>
</dbReference>
<name>A0A656HGU9_THINJ</name>
<evidence type="ECO:0000256" key="4">
    <source>
        <dbReference type="ARBA" id="ARBA00038388"/>
    </source>
</evidence>
<evidence type="ECO:0000256" key="1">
    <source>
        <dbReference type="ARBA" id="ARBA00022448"/>
    </source>
</evidence>
<dbReference type="InterPro" id="IPR003439">
    <property type="entry name" value="ABC_transporter-like_ATP-bd"/>
</dbReference>
<sequence>MLQAEHLHYSYPEAGRRHPVLQDVSLGLQAGERVALVGSSGSGKSTLLNLLGGIDRPDSGEIRIAGRNLAQWQEPQLTLFRRQHIGFIYQQFNLIPTLTVAENILLPLELLGIGRQEQQQRLQHWLEAVQLPARGSAFPDQLSGGEQQRVAIARALIHQPALVLADEPTGNLDAQTGARVLDLLFGLAEQAQQTLLVVTHSRKVAERAGRIVLLHNGSLQVGDQALAW</sequence>
<dbReference type="InterPro" id="IPR015854">
    <property type="entry name" value="ABC_transpr_LolD-like"/>
</dbReference>
<dbReference type="RefSeq" id="WP_002709334.1">
    <property type="nucleotide sequence ID" value="NZ_JH651384.1"/>
</dbReference>
<dbReference type="Proteomes" id="UP000005317">
    <property type="component" value="Unassembled WGS sequence"/>
</dbReference>
<accession>A0A656HGU9</accession>
<dbReference type="GO" id="GO:1902495">
    <property type="term" value="C:transmembrane transporter complex"/>
    <property type="evidence" value="ECO:0007669"/>
    <property type="project" value="UniProtKB-ARBA"/>
</dbReference>
<dbReference type="SUPFAM" id="SSF52540">
    <property type="entry name" value="P-loop containing nucleoside triphosphate hydrolases"/>
    <property type="match status" value="1"/>
</dbReference>
<dbReference type="GO" id="GO:0005524">
    <property type="term" value="F:ATP binding"/>
    <property type="evidence" value="ECO:0007669"/>
    <property type="project" value="UniProtKB-KW"/>
</dbReference>